<evidence type="ECO:0000313" key="2">
    <source>
        <dbReference type="EMBL" id="KAF7554096.1"/>
    </source>
</evidence>
<dbReference type="SUPFAM" id="SSF54593">
    <property type="entry name" value="Glyoxalase/Bleomycin resistance protein/Dihydroxybiphenyl dioxygenase"/>
    <property type="match status" value="1"/>
</dbReference>
<dbReference type="PANTHER" id="PTHR35006:SF2">
    <property type="entry name" value="GLYOXALASE FAMILY PROTEIN (AFU_ORTHOLOGUE AFUA_5G14830)"/>
    <property type="match status" value="1"/>
</dbReference>
<evidence type="ECO:0000259" key="1">
    <source>
        <dbReference type="PROSITE" id="PS51819"/>
    </source>
</evidence>
<proteinExistence type="predicted"/>
<name>A0A9P5LKA3_9HYPO</name>
<keyword evidence="3" id="KW-1185">Reference proteome</keyword>
<organism evidence="2 3">
    <name type="scientific">Cylindrodendrum hubeiense</name>
    <dbReference type="NCBI Taxonomy" id="595255"/>
    <lineage>
        <taxon>Eukaryota</taxon>
        <taxon>Fungi</taxon>
        <taxon>Dikarya</taxon>
        <taxon>Ascomycota</taxon>
        <taxon>Pezizomycotina</taxon>
        <taxon>Sordariomycetes</taxon>
        <taxon>Hypocreomycetidae</taxon>
        <taxon>Hypocreales</taxon>
        <taxon>Nectriaceae</taxon>
        <taxon>Cylindrodendrum</taxon>
    </lineage>
</organism>
<dbReference type="PROSITE" id="PS51819">
    <property type="entry name" value="VOC"/>
    <property type="match status" value="1"/>
</dbReference>
<evidence type="ECO:0000313" key="3">
    <source>
        <dbReference type="Proteomes" id="UP000722485"/>
    </source>
</evidence>
<gene>
    <name evidence="2" type="ORF">G7Z17_g3165</name>
</gene>
<dbReference type="CDD" id="cd07262">
    <property type="entry name" value="VOC_like"/>
    <property type="match status" value="1"/>
</dbReference>
<dbReference type="Gene3D" id="3.10.180.10">
    <property type="entry name" value="2,3-Dihydroxybiphenyl 1,2-Dioxygenase, domain 1"/>
    <property type="match status" value="1"/>
</dbReference>
<dbReference type="AlphaFoldDB" id="A0A9P5LKA3"/>
<protein>
    <recommendedName>
        <fullName evidence="1">VOC domain-containing protein</fullName>
    </recommendedName>
</protein>
<reference evidence="2" key="1">
    <citation type="submission" date="2020-03" db="EMBL/GenBank/DDBJ databases">
        <title>Draft Genome Sequence of Cylindrodendrum hubeiense.</title>
        <authorList>
            <person name="Buettner E."/>
            <person name="Kellner H."/>
        </authorList>
    </citation>
    <scope>NUCLEOTIDE SEQUENCE</scope>
    <source>
        <strain evidence="2">IHI 201604</strain>
    </source>
</reference>
<dbReference type="InterPro" id="IPR037523">
    <property type="entry name" value="VOC_core"/>
</dbReference>
<feature type="domain" description="VOC" evidence="1">
    <location>
        <begin position="2"/>
        <end position="121"/>
    </location>
</feature>
<dbReference type="OrthoDB" id="10249419at2759"/>
<dbReference type="EMBL" id="JAANBB010000037">
    <property type="protein sequence ID" value="KAF7554096.1"/>
    <property type="molecule type" value="Genomic_DNA"/>
</dbReference>
<accession>A0A9P5LKA3</accession>
<dbReference type="InterPro" id="IPR029068">
    <property type="entry name" value="Glyas_Bleomycin-R_OHBP_Dase"/>
</dbReference>
<dbReference type="PANTHER" id="PTHR35006">
    <property type="entry name" value="GLYOXALASE FAMILY PROTEIN (AFU_ORTHOLOGUE AFUA_5G14830)"/>
    <property type="match status" value="1"/>
</dbReference>
<comment type="caution">
    <text evidence="2">The sequence shown here is derived from an EMBL/GenBank/DDBJ whole genome shotgun (WGS) entry which is preliminary data.</text>
</comment>
<dbReference type="Proteomes" id="UP000722485">
    <property type="component" value="Unassembled WGS sequence"/>
</dbReference>
<sequence>MTIAHALIKVSAAEHAAVVKFYTQALKPLGLSQLKSFPNGLTGFGSQSPEWWIGIGEDVKSNVHIAFAAPDAEAVNAFHSAAKAAGAKDNGAPGPRAHIHPDFYAAFILDPVGNNIEASCMVSAGGGQ</sequence>